<proteinExistence type="predicted"/>
<dbReference type="AlphaFoldDB" id="A0A0R3TRD0"/>
<dbReference type="Proteomes" id="UP000278807">
    <property type="component" value="Unassembled WGS sequence"/>
</dbReference>
<reference evidence="1 2" key="2">
    <citation type="submission" date="2018-11" db="EMBL/GenBank/DDBJ databases">
        <authorList>
            <consortium name="Pathogen Informatics"/>
        </authorList>
    </citation>
    <scope>NUCLEOTIDE SEQUENCE [LARGE SCALE GENOMIC DNA]</scope>
</reference>
<dbReference type="OrthoDB" id="6279146at2759"/>
<dbReference type="PANTHER" id="PTHR38681">
    <property type="entry name" value="RETROVIRUS-RELATED POL POLYPROTEIN FROM TRANSPOSON 412-LIKE PROTEIN-RELATED"/>
    <property type="match status" value="1"/>
</dbReference>
<evidence type="ECO:0000313" key="3">
    <source>
        <dbReference type="WBParaSite" id="HNAJ_0001013601-mRNA-1"/>
    </source>
</evidence>
<dbReference type="EMBL" id="UZAE01012891">
    <property type="protein sequence ID" value="VDO07238.1"/>
    <property type="molecule type" value="Genomic_DNA"/>
</dbReference>
<organism evidence="3">
    <name type="scientific">Rodentolepis nana</name>
    <name type="common">Dwarf tapeworm</name>
    <name type="synonym">Hymenolepis nana</name>
    <dbReference type="NCBI Taxonomy" id="102285"/>
    <lineage>
        <taxon>Eukaryota</taxon>
        <taxon>Metazoa</taxon>
        <taxon>Spiralia</taxon>
        <taxon>Lophotrochozoa</taxon>
        <taxon>Platyhelminthes</taxon>
        <taxon>Cestoda</taxon>
        <taxon>Eucestoda</taxon>
        <taxon>Cyclophyllidea</taxon>
        <taxon>Hymenolepididae</taxon>
        <taxon>Rodentolepis</taxon>
    </lineage>
</organism>
<evidence type="ECO:0000313" key="1">
    <source>
        <dbReference type="EMBL" id="VDO07238.1"/>
    </source>
</evidence>
<gene>
    <name evidence="1" type="ORF">HNAJ_LOCUS10131</name>
</gene>
<dbReference type="PANTHER" id="PTHR38681:SF1">
    <property type="entry name" value="RETROVIRUS-RELATED POL POLYPROTEIN FROM TRANSPOSON 412-LIKE PROTEIN"/>
    <property type="match status" value="1"/>
</dbReference>
<evidence type="ECO:0000313" key="2">
    <source>
        <dbReference type="Proteomes" id="UP000278807"/>
    </source>
</evidence>
<name>A0A0R3TRD0_RODNA</name>
<keyword evidence="2" id="KW-1185">Reference proteome</keyword>
<dbReference type="WBParaSite" id="HNAJ_0001013601-mRNA-1">
    <property type="protein sequence ID" value="HNAJ_0001013601-mRNA-1"/>
    <property type="gene ID" value="HNAJ_0001013601"/>
</dbReference>
<sequence>MKLYIHNDLSSSSFVFVRVDSVKRPLQPPNEGPYKVLKCKPRYFILDRNGTKDSVIIDRLKPDYVESSACLPVFFYRSC</sequence>
<protein>
    <submittedName>
        <fullName evidence="3">Peptidase_S9_N domain-containing protein</fullName>
    </submittedName>
</protein>
<accession>A0A0R3TRD0</accession>
<dbReference type="STRING" id="102285.A0A0R3TRD0"/>
<reference evidence="3" key="1">
    <citation type="submission" date="2017-02" db="UniProtKB">
        <authorList>
            <consortium name="WormBaseParasite"/>
        </authorList>
    </citation>
    <scope>IDENTIFICATION</scope>
</reference>